<organism evidence="2 3">
    <name type="scientific">Marinospirillum alkalitolerans</name>
    <dbReference type="NCBI Taxonomy" id="3123374"/>
    <lineage>
        <taxon>Bacteria</taxon>
        <taxon>Pseudomonadati</taxon>
        <taxon>Pseudomonadota</taxon>
        <taxon>Gammaproteobacteria</taxon>
        <taxon>Oceanospirillales</taxon>
        <taxon>Oceanospirillaceae</taxon>
        <taxon>Marinospirillum</taxon>
    </lineage>
</organism>
<sequence length="173" mass="18519">MSRGVLWSGCRSQMQGINLLEILLVLAVMAVLLGWAMPQISALRERQLQKLELDRLQLVLQGVRQQAGLRQQSLRICASDDGLHCTSLAVSGGLLVLDAQDQPFSFIDGMGVPLAVSSPLLVRPLPQRGVGGSLLPCTGFRYQAPQGLTLSVVGRIRREPAPAASLIALCPAT</sequence>
<dbReference type="SUPFAM" id="SSF54523">
    <property type="entry name" value="Pili subunits"/>
    <property type="match status" value="1"/>
</dbReference>
<protein>
    <recommendedName>
        <fullName evidence="4">Prepilin-type N-terminal cleavage/methylation domain-containing protein</fullName>
    </recommendedName>
</protein>
<evidence type="ECO:0008006" key="4">
    <source>
        <dbReference type="Google" id="ProtNLM"/>
    </source>
</evidence>
<dbReference type="InterPro" id="IPR045584">
    <property type="entry name" value="Pilin-like"/>
</dbReference>
<keyword evidence="1" id="KW-0472">Membrane</keyword>
<evidence type="ECO:0000313" key="3">
    <source>
        <dbReference type="Proteomes" id="UP001621714"/>
    </source>
</evidence>
<accession>A0ABW8PV69</accession>
<reference evidence="2 3" key="1">
    <citation type="submission" date="2024-02" db="EMBL/GenBank/DDBJ databases">
        <title>Marinospirillum sp. MEB 164 isolated from Lonar lake sediment.</title>
        <authorList>
            <person name="Joshi A."/>
            <person name="Thite S."/>
        </authorList>
    </citation>
    <scope>NUCLEOTIDE SEQUENCE [LARGE SCALE GENOMIC DNA]</scope>
    <source>
        <strain evidence="2 3">MEB164</strain>
    </source>
</reference>
<dbReference type="EMBL" id="JBANFI010000002">
    <property type="protein sequence ID" value="MFK7160145.1"/>
    <property type="molecule type" value="Genomic_DNA"/>
</dbReference>
<name>A0ABW8PV69_9GAMM</name>
<keyword evidence="3" id="KW-1185">Reference proteome</keyword>
<keyword evidence="1" id="KW-0812">Transmembrane</keyword>
<feature type="transmembrane region" description="Helical" evidence="1">
    <location>
        <begin position="16"/>
        <end position="37"/>
    </location>
</feature>
<evidence type="ECO:0000256" key="1">
    <source>
        <dbReference type="SAM" id="Phobius"/>
    </source>
</evidence>
<gene>
    <name evidence="2" type="ORF">V6U78_03730</name>
</gene>
<dbReference type="RefSeq" id="WP_405337341.1">
    <property type="nucleotide sequence ID" value="NZ_JBANFI010000002.1"/>
</dbReference>
<comment type="caution">
    <text evidence="2">The sequence shown here is derived from an EMBL/GenBank/DDBJ whole genome shotgun (WGS) entry which is preliminary data.</text>
</comment>
<proteinExistence type="predicted"/>
<keyword evidence="1" id="KW-1133">Transmembrane helix</keyword>
<dbReference type="Proteomes" id="UP001621714">
    <property type="component" value="Unassembled WGS sequence"/>
</dbReference>
<evidence type="ECO:0000313" key="2">
    <source>
        <dbReference type="EMBL" id="MFK7160145.1"/>
    </source>
</evidence>